<dbReference type="InterPro" id="IPR024930">
    <property type="entry name" value="Skp_dom_sf"/>
</dbReference>
<evidence type="ECO:0000256" key="3">
    <source>
        <dbReference type="SAM" id="SignalP"/>
    </source>
</evidence>
<proteinExistence type="inferred from homology"/>
<dbReference type="Proteomes" id="UP001235664">
    <property type="component" value="Unassembled WGS sequence"/>
</dbReference>
<evidence type="ECO:0000256" key="1">
    <source>
        <dbReference type="ARBA" id="ARBA00009091"/>
    </source>
</evidence>
<evidence type="ECO:0000313" key="4">
    <source>
        <dbReference type="EMBL" id="MDP4539088.1"/>
    </source>
</evidence>
<reference evidence="4 5" key="1">
    <citation type="submission" date="2023-08" db="EMBL/GenBank/DDBJ databases">
        <title>genomic of DY56.</title>
        <authorList>
            <person name="Wang Y."/>
        </authorList>
    </citation>
    <scope>NUCLEOTIDE SEQUENCE [LARGE SCALE GENOMIC DNA]</scope>
    <source>
        <strain evidence="4 5">DY56-A-20</strain>
    </source>
</reference>
<sequence length="225" mass="24397">MKFLAKTLASASLAAAVFAAAPASAQVQGNIAVVNTPLAIAQTNALRTAFQQVGTTYQTQITTIQQRQQQIETLLTQLDTNNDGGLDEAEQAAAQTTPQWQQIQQIEREVGQLTNQIDMARAYALEQILRQYSPTLQQVVTQNQVQMVVAPDSVIYAQPAADMTGKVVAALNTAVPSVQTTPPAGWQPSRQTVSVYQQVQQIFAIAQQQAQQQQAQQPTQQPNGR</sequence>
<evidence type="ECO:0000256" key="2">
    <source>
        <dbReference type="ARBA" id="ARBA00022729"/>
    </source>
</evidence>
<comment type="similarity">
    <text evidence="1">Belongs to the Skp family.</text>
</comment>
<dbReference type="Pfam" id="PF03938">
    <property type="entry name" value="OmpH"/>
    <property type="match status" value="1"/>
</dbReference>
<name>A0ABT9H6Y7_9SPHN</name>
<keyword evidence="2 3" id="KW-0732">Signal</keyword>
<dbReference type="Gene3D" id="3.30.910.20">
    <property type="entry name" value="Skp domain"/>
    <property type="match status" value="1"/>
</dbReference>
<keyword evidence="5" id="KW-1185">Reference proteome</keyword>
<dbReference type="InterPro" id="IPR005632">
    <property type="entry name" value="Chaperone_Skp"/>
</dbReference>
<gene>
    <name evidence="4" type="ORF">Q9K01_05570</name>
</gene>
<accession>A0ABT9H6Y7</accession>
<dbReference type="RefSeq" id="WP_305929237.1">
    <property type="nucleotide sequence ID" value="NZ_JAVAIL010000002.1"/>
</dbReference>
<protein>
    <submittedName>
        <fullName evidence="4">OmpH family outer membrane protein</fullName>
    </submittedName>
</protein>
<dbReference type="EMBL" id="JAVAIL010000002">
    <property type="protein sequence ID" value="MDP4539088.1"/>
    <property type="molecule type" value="Genomic_DNA"/>
</dbReference>
<dbReference type="SUPFAM" id="SSF111384">
    <property type="entry name" value="OmpH-like"/>
    <property type="match status" value="1"/>
</dbReference>
<dbReference type="SMART" id="SM00935">
    <property type="entry name" value="OmpH"/>
    <property type="match status" value="1"/>
</dbReference>
<comment type="caution">
    <text evidence="4">The sequence shown here is derived from an EMBL/GenBank/DDBJ whole genome shotgun (WGS) entry which is preliminary data.</text>
</comment>
<organism evidence="4 5">
    <name type="scientific">Qipengyuania benthica</name>
    <dbReference type="NCBI Taxonomy" id="3067651"/>
    <lineage>
        <taxon>Bacteria</taxon>
        <taxon>Pseudomonadati</taxon>
        <taxon>Pseudomonadota</taxon>
        <taxon>Alphaproteobacteria</taxon>
        <taxon>Sphingomonadales</taxon>
        <taxon>Erythrobacteraceae</taxon>
        <taxon>Qipengyuania</taxon>
    </lineage>
</organism>
<evidence type="ECO:0000313" key="5">
    <source>
        <dbReference type="Proteomes" id="UP001235664"/>
    </source>
</evidence>
<dbReference type="PANTHER" id="PTHR35089">
    <property type="entry name" value="CHAPERONE PROTEIN SKP"/>
    <property type="match status" value="1"/>
</dbReference>
<dbReference type="PANTHER" id="PTHR35089:SF1">
    <property type="entry name" value="CHAPERONE PROTEIN SKP"/>
    <property type="match status" value="1"/>
</dbReference>
<feature type="chain" id="PRO_5046509713" evidence="3">
    <location>
        <begin position="26"/>
        <end position="225"/>
    </location>
</feature>
<feature type="signal peptide" evidence="3">
    <location>
        <begin position="1"/>
        <end position="25"/>
    </location>
</feature>